<dbReference type="InterPro" id="IPR020845">
    <property type="entry name" value="AMP-binding_CS"/>
</dbReference>
<evidence type="ECO:0000313" key="4">
    <source>
        <dbReference type="EMBL" id="KKA24442.1"/>
    </source>
</evidence>
<feature type="domain" description="AMP-dependent synthetase/ligase" evidence="3">
    <location>
        <begin position="93"/>
        <end position="329"/>
    </location>
</feature>
<dbReference type="InterPro" id="IPR000873">
    <property type="entry name" value="AMP-dep_synth/lig_dom"/>
</dbReference>
<evidence type="ECO:0000259" key="2">
    <source>
        <dbReference type="Pfam" id="PF00326"/>
    </source>
</evidence>
<dbReference type="InterPro" id="IPR029058">
    <property type="entry name" value="AB_hydrolase_fold"/>
</dbReference>
<protein>
    <submittedName>
        <fullName evidence="4">Polyketide synthase</fullName>
    </submittedName>
</protein>
<name>A0A0F4Z1P7_RASE3</name>
<evidence type="ECO:0000259" key="3">
    <source>
        <dbReference type="Pfam" id="PF00501"/>
    </source>
</evidence>
<evidence type="ECO:0000313" key="5">
    <source>
        <dbReference type="Proteomes" id="UP000053958"/>
    </source>
</evidence>
<reference evidence="4 5" key="1">
    <citation type="submission" date="2015-04" db="EMBL/GenBank/DDBJ databases">
        <authorList>
            <person name="Heijne W.H."/>
            <person name="Fedorova N.D."/>
            <person name="Nierman W.C."/>
            <person name="Vollebregt A.W."/>
            <person name="Zhao Z."/>
            <person name="Wu L."/>
            <person name="Kumar M."/>
            <person name="Stam H."/>
            <person name="van den Berg M.A."/>
            <person name="Pel H.J."/>
        </authorList>
    </citation>
    <scope>NUCLEOTIDE SEQUENCE [LARGE SCALE GENOMIC DNA]</scope>
    <source>
        <strain evidence="4 5">CBS 393.64</strain>
    </source>
</reference>
<dbReference type="GO" id="GO:0006508">
    <property type="term" value="P:proteolysis"/>
    <property type="evidence" value="ECO:0007669"/>
    <property type="project" value="InterPro"/>
</dbReference>
<dbReference type="RefSeq" id="XP_013331054.1">
    <property type="nucleotide sequence ID" value="XM_013475600.1"/>
</dbReference>
<dbReference type="STRING" id="1408163.A0A0F4Z1P7"/>
<dbReference type="SUPFAM" id="SSF53474">
    <property type="entry name" value="alpha/beta-Hydrolases"/>
    <property type="match status" value="1"/>
</dbReference>
<dbReference type="PROSITE" id="PS00455">
    <property type="entry name" value="AMP_BINDING"/>
    <property type="match status" value="1"/>
</dbReference>
<proteinExistence type="inferred from homology"/>
<dbReference type="Gene3D" id="3.40.50.12780">
    <property type="entry name" value="N-terminal domain of ligase-like"/>
    <property type="match status" value="1"/>
</dbReference>
<sequence length="467" mass="51346">MFVRPSISLHSDDGNSDIRTLLDLVEFHARHNPEHTFCIQARKADNNDERERGIISFVEITFSQLKEAILQCQTWLTETVQELQLPRRPHADQGVSKGPPIALLMDSNAGLVVHLLALTGLGVPVLLLSTPLSGPPSIICSARRGRKLFWSLRAYRIAQEALADSNVPSPTRYQPRPYDTFLNPSDMDIRGRDTRHLLHYVSEEDRDVLILHSSGTTGLPKPIYTSHRHYLGFALCHQFQGEDEMRALTLSTSPLFHGFGLLPPCLALGIGKPFCLPAAGTIATGRSVVQLLQESKAKSLLTVPSILEEIALLPQDEGIHALRQLDFVAFEGGLPKESIGGKLAAAGTLPVLCNGLPAANKPDAVAVDEMEQPSPEQIRKISSRAQIEAGNTSPCPTYLIHGTEDDLIPWQQSQHTYEALVAAGIPAGISILQDEGHLFDIFSDADGKKWEAVLEGYRFLFKYLGRE</sequence>
<dbReference type="Gene3D" id="3.40.50.1820">
    <property type="entry name" value="alpha/beta hydrolase"/>
    <property type="match status" value="1"/>
</dbReference>
<dbReference type="GO" id="GO:0006631">
    <property type="term" value="P:fatty acid metabolic process"/>
    <property type="evidence" value="ECO:0007669"/>
    <property type="project" value="TreeGrafter"/>
</dbReference>
<dbReference type="Pfam" id="PF00501">
    <property type="entry name" value="AMP-binding"/>
    <property type="match status" value="1"/>
</dbReference>
<dbReference type="PANTHER" id="PTHR43201:SF8">
    <property type="entry name" value="ACYL-COA SYNTHETASE FAMILY MEMBER 3"/>
    <property type="match status" value="1"/>
</dbReference>
<keyword evidence="5" id="KW-1185">Reference proteome</keyword>
<comment type="caution">
    <text evidence="4">The sequence shown here is derived from an EMBL/GenBank/DDBJ whole genome shotgun (WGS) entry which is preliminary data.</text>
</comment>
<dbReference type="AlphaFoldDB" id="A0A0F4Z1P7"/>
<dbReference type="GO" id="GO:0031956">
    <property type="term" value="F:medium-chain fatty acid-CoA ligase activity"/>
    <property type="evidence" value="ECO:0007669"/>
    <property type="project" value="TreeGrafter"/>
</dbReference>
<dbReference type="Pfam" id="PF00326">
    <property type="entry name" value="Peptidase_S9"/>
    <property type="match status" value="1"/>
</dbReference>
<dbReference type="GeneID" id="25313822"/>
<organism evidence="4 5">
    <name type="scientific">Rasamsonia emersonii (strain ATCC 16479 / CBS 393.64 / IMI 116815)</name>
    <dbReference type="NCBI Taxonomy" id="1408163"/>
    <lineage>
        <taxon>Eukaryota</taxon>
        <taxon>Fungi</taxon>
        <taxon>Dikarya</taxon>
        <taxon>Ascomycota</taxon>
        <taxon>Pezizomycotina</taxon>
        <taxon>Eurotiomycetes</taxon>
        <taxon>Eurotiomycetidae</taxon>
        <taxon>Eurotiales</taxon>
        <taxon>Trichocomaceae</taxon>
        <taxon>Rasamsonia</taxon>
    </lineage>
</organism>
<accession>A0A0F4Z1P7</accession>
<dbReference type="InterPro" id="IPR042099">
    <property type="entry name" value="ANL_N_sf"/>
</dbReference>
<comment type="similarity">
    <text evidence="1">Belongs to the ATP-dependent AMP-binding enzyme family.</text>
</comment>
<dbReference type="InterPro" id="IPR001375">
    <property type="entry name" value="Peptidase_S9_cat"/>
</dbReference>
<dbReference type="GO" id="GO:0008236">
    <property type="term" value="F:serine-type peptidase activity"/>
    <property type="evidence" value="ECO:0007669"/>
    <property type="project" value="InterPro"/>
</dbReference>
<feature type="domain" description="Peptidase S9 prolyl oligopeptidase catalytic" evidence="2">
    <location>
        <begin position="370"/>
        <end position="465"/>
    </location>
</feature>
<dbReference type="PANTHER" id="PTHR43201">
    <property type="entry name" value="ACYL-COA SYNTHETASE"/>
    <property type="match status" value="1"/>
</dbReference>
<dbReference type="Proteomes" id="UP000053958">
    <property type="component" value="Unassembled WGS sequence"/>
</dbReference>
<dbReference type="OrthoDB" id="329835at2759"/>
<dbReference type="SUPFAM" id="SSF56801">
    <property type="entry name" value="Acetyl-CoA synthetase-like"/>
    <property type="match status" value="1"/>
</dbReference>
<evidence type="ECO:0000256" key="1">
    <source>
        <dbReference type="ARBA" id="ARBA00006432"/>
    </source>
</evidence>
<gene>
    <name evidence="4" type="ORF">T310_1471</name>
</gene>
<dbReference type="EMBL" id="LASV01000061">
    <property type="protein sequence ID" value="KKA24442.1"/>
    <property type="molecule type" value="Genomic_DNA"/>
</dbReference>